<accession>A0A645ILR2</accession>
<gene>
    <name evidence="2" type="ORF">SDC9_199911</name>
</gene>
<reference evidence="2" key="1">
    <citation type="submission" date="2019-08" db="EMBL/GenBank/DDBJ databases">
        <authorList>
            <person name="Kucharzyk K."/>
            <person name="Murdoch R.W."/>
            <person name="Higgins S."/>
            <person name="Loffler F."/>
        </authorList>
    </citation>
    <scope>NUCLEOTIDE SEQUENCE</scope>
</reference>
<sequence>MGLECEVQGAFGKQQGIALMGRAAGHAKQPGAQQVGTEGFQPVPQHAVEAVIELTRAQGRGAEQQHAQRRVTRSDEGDLRPVG</sequence>
<organism evidence="2">
    <name type="scientific">bioreactor metagenome</name>
    <dbReference type="NCBI Taxonomy" id="1076179"/>
    <lineage>
        <taxon>unclassified sequences</taxon>
        <taxon>metagenomes</taxon>
        <taxon>ecological metagenomes</taxon>
    </lineage>
</organism>
<evidence type="ECO:0000256" key="1">
    <source>
        <dbReference type="SAM" id="MobiDB-lite"/>
    </source>
</evidence>
<protein>
    <submittedName>
        <fullName evidence="2">Uncharacterized protein</fullName>
    </submittedName>
</protein>
<evidence type="ECO:0000313" key="2">
    <source>
        <dbReference type="EMBL" id="MPN52255.1"/>
    </source>
</evidence>
<dbReference type="AlphaFoldDB" id="A0A645ILR2"/>
<feature type="compositionally biased region" description="Basic and acidic residues" evidence="1">
    <location>
        <begin position="72"/>
        <end position="83"/>
    </location>
</feature>
<feature type="region of interest" description="Disordered" evidence="1">
    <location>
        <begin position="58"/>
        <end position="83"/>
    </location>
</feature>
<comment type="caution">
    <text evidence="2">The sequence shown here is derived from an EMBL/GenBank/DDBJ whole genome shotgun (WGS) entry which is preliminary data.</text>
</comment>
<dbReference type="EMBL" id="VSSQ01118172">
    <property type="protein sequence ID" value="MPN52255.1"/>
    <property type="molecule type" value="Genomic_DNA"/>
</dbReference>
<proteinExistence type="predicted"/>
<name>A0A645ILR2_9ZZZZ</name>